<dbReference type="EMBL" id="AZIL01001979">
    <property type="protein sequence ID" value="EWM22931.1"/>
    <property type="molecule type" value="Genomic_DNA"/>
</dbReference>
<keyword evidence="3" id="KW-1185">Reference proteome</keyword>
<keyword evidence="1" id="KW-0472">Membrane</keyword>
<feature type="transmembrane region" description="Helical" evidence="1">
    <location>
        <begin position="69"/>
        <end position="87"/>
    </location>
</feature>
<gene>
    <name evidence="2" type="ORF">Naga_100461g2</name>
</gene>
<comment type="caution">
    <text evidence="2">The sequence shown here is derived from an EMBL/GenBank/DDBJ whole genome shotgun (WGS) entry which is preliminary data.</text>
</comment>
<organism evidence="2 3">
    <name type="scientific">Nannochloropsis gaditana</name>
    <dbReference type="NCBI Taxonomy" id="72520"/>
    <lineage>
        <taxon>Eukaryota</taxon>
        <taxon>Sar</taxon>
        <taxon>Stramenopiles</taxon>
        <taxon>Ochrophyta</taxon>
        <taxon>Eustigmatophyceae</taxon>
        <taxon>Eustigmatales</taxon>
        <taxon>Monodopsidaceae</taxon>
        <taxon>Nannochloropsis</taxon>
    </lineage>
</organism>
<protein>
    <submittedName>
        <fullName evidence="2">Uncharacterized protein</fullName>
    </submittedName>
</protein>
<dbReference type="AlphaFoldDB" id="W7TR46"/>
<reference evidence="2 3" key="1">
    <citation type="journal article" date="2014" name="Mol. Plant">
        <title>Chromosome Scale Genome Assembly and Transcriptome Profiling of Nannochloropsis gaditana in Nitrogen Depletion.</title>
        <authorList>
            <person name="Corteggiani Carpinelli E."/>
            <person name="Telatin A."/>
            <person name="Vitulo N."/>
            <person name="Forcato C."/>
            <person name="D'Angelo M."/>
            <person name="Schiavon R."/>
            <person name="Vezzi A."/>
            <person name="Giacometti G.M."/>
            <person name="Morosinotto T."/>
            <person name="Valle G."/>
        </authorList>
    </citation>
    <scope>NUCLEOTIDE SEQUENCE [LARGE SCALE GENOMIC DNA]</scope>
    <source>
        <strain evidence="2 3">B-31</strain>
    </source>
</reference>
<evidence type="ECO:0000313" key="3">
    <source>
        <dbReference type="Proteomes" id="UP000019335"/>
    </source>
</evidence>
<accession>W7TR46</accession>
<name>W7TR46_9STRA</name>
<keyword evidence="1" id="KW-0812">Transmembrane</keyword>
<dbReference type="Proteomes" id="UP000019335">
    <property type="component" value="Chromosome 19"/>
</dbReference>
<sequence>MLHVHHFFVPSYIHVIHLFYIRLYCHLRPFDLRFGGNGGQTNQVRVYTNQAPLLKSALIPIYYGSDVTTTLHACSLWVLFLGIFLFFGGKTDTLTF</sequence>
<proteinExistence type="predicted"/>
<evidence type="ECO:0000256" key="1">
    <source>
        <dbReference type="SAM" id="Phobius"/>
    </source>
</evidence>
<evidence type="ECO:0000313" key="2">
    <source>
        <dbReference type="EMBL" id="EWM22931.1"/>
    </source>
</evidence>
<keyword evidence="1" id="KW-1133">Transmembrane helix</keyword>
<feature type="transmembrane region" description="Helical" evidence="1">
    <location>
        <begin position="6"/>
        <end position="25"/>
    </location>
</feature>